<feature type="compositionally biased region" description="Basic and acidic residues" evidence="2">
    <location>
        <begin position="205"/>
        <end position="238"/>
    </location>
</feature>
<reference evidence="4 5" key="1">
    <citation type="journal article" date="2016" name="Fungal Biol.">
        <title>The genome of Xylona heveae provides a window into fungal endophytism.</title>
        <authorList>
            <person name="Gazis R."/>
            <person name="Kuo A."/>
            <person name="Riley R."/>
            <person name="LaButti K."/>
            <person name="Lipzen A."/>
            <person name="Lin J."/>
            <person name="Amirebrahimi M."/>
            <person name="Hesse C.N."/>
            <person name="Spatafora J.W."/>
            <person name="Henrissat B."/>
            <person name="Hainaut M."/>
            <person name="Grigoriev I.V."/>
            <person name="Hibbett D.S."/>
        </authorList>
    </citation>
    <scope>NUCLEOTIDE SEQUENCE [LARGE SCALE GENOMIC DNA]</scope>
    <source>
        <strain evidence="4 5">TC161</strain>
    </source>
</reference>
<evidence type="ECO:0000313" key="4">
    <source>
        <dbReference type="EMBL" id="KZF24161.1"/>
    </source>
</evidence>
<dbReference type="EMBL" id="KV407456">
    <property type="protein sequence ID" value="KZF24161.1"/>
    <property type="molecule type" value="Genomic_DNA"/>
</dbReference>
<dbReference type="CDD" id="cd02883">
    <property type="entry name" value="NUDIX_Hydrolase"/>
    <property type="match status" value="1"/>
</dbReference>
<evidence type="ECO:0000256" key="2">
    <source>
        <dbReference type="SAM" id="MobiDB-lite"/>
    </source>
</evidence>
<dbReference type="InParanoid" id="A0A165I013"/>
<dbReference type="PROSITE" id="PS51462">
    <property type="entry name" value="NUDIX"/>
    <property type="match status" value="1"/>
</dbReference>
<accession>A0A165I013</accession>
<dbReference type="InterPro" id="IPR020084">
    <property type="entry name" value="NUDIX_hydrolase_CS"/>
</dbReference>
<gene>
    <name evidence="4" type="ORF">L228DRAFT_237118</name>
</gene>
<evidence type="ECO:0000256" key="1">
    <source>
        <dbReference type="ARBA" id="ARBA00022801"/>
    </source>
</evidence>
<proteinExistence type="predicted"/>
<name>A0A165I013_XYLHT</name>
<dbReference type="GO" id="GO:0016787">
    <property type="term" value="F:hydrolase activity"/>
    <property type="evidence" value="ECO:0007669"/>
    <property type="project" value="UniProtKB-KW"/>
</dbReference>
<protein>
    <recommendedName>
        <fullName evidence="3">Nudix hydrolase domain-containing protein</fullName>
    </recommendedName>
</protein>
<keyword evidence="5" id="KW-1185">Reference proteome</keyword>
<evidence type="ECO:0000259" key="3">
    <source>
        <dbReference type="PROSITE" id="PS51462"/>
    </source>
</evidence>
<dbReference type="PROSITE" id="PS00893">
    <property type="entry name" value="NUDIX_BOX"/>
    <property type="match status" value="1"/>
</dbReference>
<dbReference type="RefSeq" id="XP_018189716.1">
    <property type="nucleotide sequence ID" value="XM_018330897.1"/>
</dbReference>
<feature type="region of interest" description="Disordered" evidence="2">
    <location>
        <begin position="205"/>
        <end position="241"/>
    </location>
</feature>
<feature type="compositionally biased region" description="Basic and acidic residues" evidence="2">
    <location>
        <begin position="7"/>
        <end position="26"/>
    </location>
</feature>
<sequence length="335" mass="37759">MDSGNSNHKEMKHQEIEHHKEMEHHKNGVPVPPPPHQHGPDRPRQYAPTGTASQVHHDENMPRVPPPSDLPIYANWACNKLTLGGGVAIFHLSSARVVVCWHGRDGYWFLPKGRRDANEESGLGAEREGFEESGYRNRLLPIPLRHCQPRPHVPHSASPASHSPFVTEPIWTQLAPNGHTHQYVLFWYIAETLPPDIEEKINKEVQHQAQETSKDPSQGRDPAVRSEHAGSETVREGNHPVPSVLAIPYQAPPRYPTFLSIEDRIAMEPPNYEPVHHPNTGVDEEEATYQSFLLPVEEAAEKLKGSIQEDVVRSGWEAICKRREMEWKAAASLAK</sequence>
<dbReference type="InterPro" id="IPR000086">
    <property type="entry name" value="NUDIX_hydrolase_dom"/>
</dbReference>
<dbReference type="Gene3D" id="3.90.79.10">
    <property type="entry name" value="Nucleoside Triphosphate Pyrophosphohydrolase"/>
    <property type="match status" value="1"/>
</dbReference>
<evidence type="ECO:0000313" key="5">
    <source>
        <dbReference type="Proteomes" id="UP000076632"/>
    </source>
</evidence>
<organism evidence="4 5">
    <name type="scientific">Xylona heveae (strain CBS 132557 / TC161)</name>
    <dbReference type="NCBI Taxonomy" id="1328760"/>
    <lineage>
        <taxon>Eukaryota</taxon>
        <taxon>Fungi</taxon>
        <taxon>Dikarya</taxon>
        <taxon>Ascomycota</taxon>
        <taxon>Pezizomycotina</taxon>
        <taxon>Xylonomycetes</taxon>
        <taxon>Xylonales</taxon>
        <taxon>Xylonaceae</taxon>
        <taxon>Xylona</taxon>
    </lineage>
</organism>
<dbReference type="GeneID" id="28896034"/>
<keyword evidence="1" id="KW-0378">Hydrolase</keyword>
<dbReference type="AlphaFoldDB" id="A0A165I013"/>
<dbReference type="OrthoDB" id="10259236at2759"/>
<feature type="domain" description="Nudix hydrolase" evidence="3">
    <location>
        <begin position="80"/>
        <end position="262"/>
    </location>
</feature>
<dbReference type="SUPFAM" id="SSF55811">
    <property type="entry name" value="Nudix"/>
    <property type="match status" value="1"/>
</dbReference>
<feature type="region of interest" description="Disordered" evidence="2">
    <location>
        <begin position="1"/>
        <end position="66"/>
    </location>
</feature>
<dbReference type="Proteomes" id="UP000076632">
    <property type="component" value="Unassembled WGS sequence"/>
</dbReference>
<dbReference type="InterPro" id="IPR015797">
    <property type="entry name" value="NUDIX_hydrolase-like_dom_sf"/>
</dbReference>